<keyword evidence="4" id="KW-0256">Endoplasmic reticulum</keyword>
<evidence type="ECO:0000313" key="12">
    <source>
        <dbReference type="Proteomes" id="UP001165120"/>
    </source>
</evidence>
<sequence>MVGLEMRKFDMHHVTEKALVRVPKLVSHIALDVNLLKKTRSFGGSNANPAENVRIAFDLDTDLSPLFNWNTKQVFIYLAAEYEGKEIKQKSIDEKTENQVVFWDKIITDKKDAIINDKRLKSKYSVWDIDHKFENKTADIKLHYNIQPWVGPLIYGSLDTDTQFQFPAVKLT</sequence>
<evidence type="ECO:0000313" key="11">
    <source>
        <dbReference type="EMBL" id="GME68291.1"/>
    </source>
</evidence>
<evidence type="ECO:0000256" key="3">
    <source>
        <dbReference type="ARBA" id="ARBA00022692"/>
    </source>
</evidence>
<organism evidence="11 12">
    <name type="scientific">Candida boidinii</name>
    <name type="common">Yeast</name>
    <dbReference type="NCBI Taxonomy" id="5477"/>
    <lineage>
        <taxon>Eukaryota</taxon>
        <taxon>Fungi</taxon>
        <taxon>Dikarya</taxon>
        <taxon>Ascomycota</taxon>
        <taxon>Saccharomycotina</taxon>
        <taxon>Pichiomycetes</taxon>
        <taxon>Pichiales</taxon>
        <taxon>Pichiaceae</taxon>
        <taxon>Ogataea</taxon>
        <taxon>Ogataea/Candida clade</taxon>
    </lineage>
</organism>
<reference evidence="11" key="1">
    <citation type="submission" date="2023-04" db="EMBL/GenBank/DDBJ databases">
        <title>Candida boidinii NBRC 10035.</title>
        <authorList>
            <person name="Ichikawa N."/>
            <person name="Sato H."/>
            <person name="Tonouchi N."/>
        </authorList>
    </citation>
    <scope>NUCLEOTIDE SEQUENCE</scope>
    <source>
        <strain evidence="11">NBRC 10035</strain>
    </source>
</reference>
<evidence type="ECO:0000256" key="7">
    <source>
        <dbReference type="ARBA" id="ARBA00023136"/>
    </source>
</evidence>
<keyword evidence="5" id="KW-0735">Signal-anchor</keyword>
<dbReference type="EMBL" id="BSXN01000372">
    <property type="protein sequence ID" value="GME68291.1"/>
    <property type="molecule type" value="Genomic_DNA"/>
</dbReference>
<proteinExistence type="inferred from homology"/>
<name>A0A9W6SW62_CANBO</name>
<comment type="function">
    <text evidence="10">Essential component of the signal peptidase complex (SPC) which catalyzes the cleavage of N-terminal signal sequences from nascent proteins as they are translocated into the lumen of the endoplasmic reticulum. Essential for the SPC catalytic activity, possibly by stabilizing and positioning the active center of the complex close to the lumenal surface. Essential for viability.</text>
</comment>
<dbReference type="Proteomes" id="UP001165120">
    <property type="component" value="Unassembled WGS sequence"/>
</dbReference>
<dbReference type="GO" id="GO:0045047">
    <property type="term" value="P:protein targeting to ER"/>
    <property type="evidence" value="ECO:0007669"/>
    <property type="project" value="TreeGrafter"/>
</dbReference>
<dbReference type="PANTHER" id="PTHR12804">
    <property type="entry name" value="MICROSOMAL SIGNAL PEPTIDASE 23 KD SUBUNIT SPC22/23"/>
    <property type="match status" value="1"/>
</dbReference>
<keyword evidence="7" id="KW-0472">Membrane</keyword>
<comment type="subcellular location">
    <subcellularLocation>
        <location evidence="1">Endoplasmic reticulum membrane</location>
        <topology evidence="1">Single-pass type II membrane protein</topology>
    </subcellularLocation>
</comment>
<evidence type="ECO:0000256" key="6">
    <source>
        <dbReference type="ARBA" id="ARBA00022989"/>
    </source>
</evidence>
<evidence type="ECO:0000256" key="8">
    <source>
        <dbReference type="ARBA" id="ARBA00029556"/>
    </source>
</evidence>
<keyword evidence="3" id="KW-0812">Transmembrane</keyword>
<dbReference type="Pfam" id="PF04573">
    <property type="entry name" value="SPC22"/>
    <property type="match status" value="1"/>
</dbReference>
<evidence type="ECO:0000256" key="4">
    <source>
        <dbReference type="ARBA" id="ARBA00022824"/>
    </source>
</evidence>
<keyword evidence="6" id="KW-1133">Transmembrane helix</keyword>
<protein>
    <recommendedName>
        <fullName evidence="8">Signal peptidase complex subunit 3</fullName>
    </recommendedName>
    <alternativeName>
        <fullName evidence="9">Microsomal signal peptidase subunit 3</fullName>
    </alternativeName>
</protein>
<comment type="similarity">
    <text evidence="2">Belongs to the SPCS3 family.</text>
</comment>
<evidence type="ECO:0000256" key="2">
    <source>
        <dbReference type="ARBA" id="ARBA00009289"/>
    </source>
</evidence>
<dbReference type="AlphaFoldDB" id="A0A9W6SW62"/>
<gene>
    <name evidence="11" type="ORF">Cboi02_000154600</name>
</gene>
<dbReference type="GO" id="GO:0006465">
    <property type="term" value="P:signal peptide processing"/>
    <property type="evidence" value="ECO:0007669"/>
    <property type="project" value="InterPro"/>
</dbReference>
<evidence type="ECO:0000256" key="5">
    <source>
        <dbReference type="ARBA" id="ARBA00022968"/>
    </source>
</evidence>
<dbReference type="GO" id="GO:0005787">
    <property type="term" value="C:signal peptidase complex"/>
    <property type="evidence" value="ECO:0007669"/>
    <property type="project" value="InterPro"/>
</dbReference>
<comment type="caution">
    <text evidence="11">The sequence shown here is derived from an EMBL/GenBank/DDBJ whole genome shotgun (WGS) entry which is preliminary data.</text>
</comment>
<dbReference type="InterPro" id="IPR007653">
    <property type="entry name" value="SPC3"/>
</dbReference>
<evidence type="ECO:0000256" key="10">
    <source>
        <dbReference type="ARBA" id="ARBA00045670"/>
    </source>
</evidence>
<accession>A0A9W6SW62</accession>
<evidence type="ECO:0000256" key="9">
    <source>
        <dbReference type="ARBA" id="ARBA00033146"/>
    </source>
</evidence>
<evidence type="ECO:0000256" key="1">
    <source>
        <dbReference type="ARBA" id="ARBA00004648"/>
    </source>
</evidence>
<keyword evidence="12" id="KW-1185">Reference proteome</keyword>
<dbReference type="PANTHER" id="PTHR12804:SF0">
    <property type="entry name" value="SIGNAL PEPTIDASE COMPLEX SUBUNIT 3"/>
    <property type="match status" value="1"/>
</dbReference>